<dbReference type="PRINTS" id="PR00325">
    <property type="entry name" value="GERMIN"/>
</dbReference>
<dbReference type="SUPFAM" id="SSF51182">
    <property type="entry name" value="RmlC-like cupins"/>
    <property type="match status" value="1"/>
</dbReference>
<dbReference type="GO" id="GO:2000280">
    <property type="term" value="P:regulation of root development"/>
    <property type="evidence" value="ECO:0007669"/>
    <property type="project" value="UniProtKB-ARBA"/>
</dbReference>
<feature type="binding site" evidence="10">
    <location>
        <position position="101"/>
    </location>
    <ligand>
        <name>Mn(2+)</name>
        <dbReference type="ChEBI" id="CHEBI:29035"/>
    </ligand>
</feature>
<dbReference type="GO" id="GO:0048046">
    <property type="term" value="C:apoplast"/>
    <property type="evidence" value="ECO:0007669"/>
    <property type="project" value="UniProtKB-SubCell"/>
</dbReference>
<evidence type="ECO:0000256" key="9">
    <source>
        <dbReference type="PIRSR" id="PIRSR601929-1"/>
    </source>
</evidence>
<feature type="binding site" evidence="9">
    <location>
        <position position="98"/>
    </location>
    <ligand>
        <name>oxalate</name>
        <dbReference type="ChEBI" id="CHEBI:30623"/>
    </ligand>
</feature>
<evidence type="ECO:0000256" key="2">
    <source>
        <dbReference type="ARBA" id="ARBA00007456"/>
    </source>
</evidence>
<keyword evidence="14" id="KW-1185">Reference proteome</keyword>
<sequence length="241" mass="26303">QQSNIMWLDSIHSSADDHIALQTSKAILTSTVLVNGYACKDPTTVTVEDFSFAGLRNAGDTNNPVQSKVTPAFVQEFGGLNTLGMAMGRIDYAVGGLNPPHAHPRASEILLVLQGKLLVGFVDTNNTLFSKILEKGDVFVFPKALPHFQENVGHQHAVAIAAFNSQFPGILTIANSLFAANPPIPDSVLAKAFRITHNLVDHTKAEFEFESTSIYANFFKTLAFSTNPYCNQYDQQTHTCF</sequence>
<dbReference type="InterPro" id="IPR019780">
    <property type="entry name" value="Germin_Mn-BS"/>
</dbReference>
<feature type="non-terminal residue" evidence="13">
    <location>
        <position position="1"/>
    </location>
</feature>
<comment type="similarity">
    <text evidence="2 11">Belongs to the germin family.</text>
</comment>
<dbReference type="FunFam" id="2.60.120.10:FF:000025">
    <property type="entry name" value="germin-like protein subfamily 2 member 1"/>
    <property type="match status" value="1"/>
</dbReference>
<proteinExistence type="inferred from homology"/>
<dbReference type="GO" id="GO:0010497">
    <property type="term" value="P:plasmodesmata-mediated intercellular transport"/>
    <property type="evidence" value="ECO:0007669"/>
    <property type="project" value="UniProtKB-ARBA"/>
</dbReference>
<feature type="binding site" evidence="10">
    <location>
        <position position="147"/>
    </location>
    <ligand>
        <name>Mn(2+)</name>
        <dbReference type="ChEBI" id="CHEBI:29035"/>
    </ligand>
</feature>
<evidence type="ECO:0000313" key="13">
    <source>
        <dbReference type="EMBL" id="KAH9313301.1"/>
    </source>
</evidence>
<keyword evidence="5 9" id="KW-0479">Metal-binding</keyword>
<dbReference type="OMA" id="NIMWLDS"/>
<dbReference type="Proteomes" id="UP000824469">
    <property type="component" value="Unassembled WGS sequence"/>
</dbReference>
<accession>A0AA38G039</accession>
<dbReference type="InterPro" id="IPR011051">
    <property type="entry name" value="RmlC_Cupin_sf"/>
</dbReference>
<evidence type="ECO:0000256" key="5">
    <source>
        <dbReference type="ARBA" id="ARBA00022723"/>
    </source>
</evidence>
<dbReference type="GO" id="GO:0030145">
    <property type="term" value="F:manganese ion binding"/>
    <property type="evidence" value="ECO:0007669"/>
    <property type="project" value="UniProtKB-UniRule"/>
</dbReference>
<evidence type="ECO:0000256" key="11">
    <source>
        <dbReference type="RuleBase" id="RU366015"/>
    </source>
</evidence>
<dbReference type="Gene3D" id="2.60.120.10">
    <property type="entry name" value="Jelly Rolls"/>
    <property type="match status" value="1"/>
</dbReference>
<evidence type="ECO:0000259" key="12">
    <source>
        <dbReference type="SMART" id="SM00835"/>
    </source>
</evidence>
<evidence type="ECO:0000256" key="6">
    <source>
        <dbReference type="ARBA" id="ARBA00022729"/>
    </source>
</evidence>
<keyword evidence="3 11" id="KW-0052">Apoplast</keyword>
<feature type="domain" description="Cupin type-1" evidence="12">
    <location>
        <begin position="53"/>
        <end position="201"/>
    </location>
</feature>
<keyword evidence="6" id="KW-0732">Signal</keyword>
<organism evidence="13 14">
    <name type="scientific">Taxus chinensis</name>
    <name type="common">Chinese yew</name>
    <name type="synonym">Taxus wallichiana var. chinensis</name>
    <dbReference type="NCBI Taxonomy" id="29808"/>
    <lineage>
        <taxon>Eukaryota</taxon>
        <taxon>Viridiplantae</taxon>
        <taxon>Streptophyta</taxon>
        <taxon>Embryophyta</taxon>
        <taxon>Tracheophyta</taxon>
        <taxon>Spermatophyta</taxon>
        <taxon>Pinopsida</taxon>
        <taxon>Pinidae</taxon>
        <taxon>Conifers II</taxon>
        <taxon>Cupressales</taxon>
        <taxon>Taxaceae</taxon>
        <taxon>Taxus</taxon>
    </lineage>
</organism>
<dbReference type="CDD" id="cd02241">
    <property type="entry name" value="cupin_OxOx"/>
    <property type="match status" value="1"/>
</dbReference>
<evidence type="ECO:0000256" key="8">
    <source>
        <dbReference type="ARBA" id="ARBA00023211"/>
    </source>
</evidence>
<evidence type="ECO:0000256" key="1">
    <source>
        <dbReference type="ARBA" id="ARBA00004271"/>
    </source>
</evidence>
<dbReference type="PANTHER" id="PTHR31238">
    <property type="entry name" value="GERMIN-LIKE PROTEIN SUBFAMILY 3 MEMBER 3"/>
    <property type="match status" value="1"/>
</dbReference>
<dbReference type="PROSITE" id="PS00725">
    <property type="entry name" value="GERMIN"/>
    <property type="match status" value="1"/>
</dbReference>
<dbReference type="InterPro" id="IPR014710">
    <property type="entry name" value="RmlC-like_jellyroll"/>
</dbReference>
<dbReference type="Pfam" id="PF00190">
    <property type="entry name" value="Cupin_1"/>
    <property type="match status" value="1"/>
</dbReference>
<dbReference type="EMBL" id="JAHRHJ020000006">
    <property type="protein sequence ID" value="KAH9313301.1"/>
    <property type="molecule type" value="Genomic_DNA"/>
</dbReference>
<comment type="caution">
    <text evidence="13">The sequence shown here is derived from an EMBL/GenBank/DDBJ whole genome shotgun (WGS) entry which is preliminary data.</text>
</comment>
<feature type="binding site" evidence="9">
    <location>
        <position position="103"/>
    </location>
    <ligand>
        <name>oxalate</name>
        <dbReference type="ChEBI" id="CHEBI:30623"/>
    </ligand>
</feature>
<dbReference type="AlphaFoldDB" id="A0AA38G039"/>
<reference evidence="13 14" key="1">
    <citation type="journal article" date="2021" name="Nat. Plants">
        <title>The Taxus genome provides insights into paclitaxel biosynthesis.</title>
        <authorList>
            <person name="Xiong X."/>
            <person name="Gou J."/>
            <person name="Liao Q."/>
            <person name="Li Y."/>
            <person name="Zhou Q."/>
            <person name="Bi G."/>
            <person name="Li C."/>
            <person name="Du R."/>
            <person name="Wang X."/>
            <person name="Sun T."/>
            <person name="Guo L."/>
            <person name="Liang H."/>
            <person name="Lu P."/>
            <person name="Wu Y."/>
            <person name="Zhang Z."/>
            <person name="Ro D.K."/>
            <person name="Shang Y."/>
            <person name="Huang S."/>
            <person name="Yan J."/>
        </authorList>
    </citation>
    <scope>NUCLEOTIDE SEQUENCE [LARGE SCALE GENOMIC DNA]</scope>
    <source>
        <strain evidence="13">Ta-2019</strain>
    </source>
</reference>
<evidence type="ECO:0000313" key="14">
    <source>
        <dbReference type="Proteomes" id="UP000824469"/>
    </source>
</evidence>
<dbReference type="InterPro" id="IPR001929">
    <property type="entry name" value="Germin"/>
</dbReference>
<dbReference type="InterPro" id="IPR006045">
    <property type="entry name" value="Cupin_1"/>
</dbReference>
<name>A0AA38G039_TAXCH</name>
<protein>
    <recommendedName>
        <fullName evidence="11">Germin-like protein</fullName>
    </recommendedName>
</protein>
<feature type="binding site" evidence="10">
    <location>
        <position position="108"/>
    </location>
    <ligand>
        <name>Mn(2+)</name>
        <dbReference type="ChEBI" id="CHEBI:29035"/>
    </ligand>
</feature>
<keyword evidence="7" id="KW-1015">Disulfide bond</keyword>
<feature type="binding site" evidence="10">
    <location>
        <position position="103"/>
    </location>
    <ligand>
        <name>Mn(2+)</name>
        <dbReference type="ChEBI" id="CHEBI:29035"/>
    </ligand>
</feature>
<keyword evidence="8 9" id="KW-0464">Manganese</keyword>
<evidence type="ECO:0000256" key="4">
    <source>
        <dbReference type="ARBA" id="ARBA00022525"/>
    </source>
</evidence>
<evidence type="ECO:0000256" key="7">
    <source>
        <dbReference type="ARBA" id="ARBA00023157"/>
    </source>
</evidence>
<evidence type="ECO:0000256" key="3">
    <source>
        <dbReference type="ARBA" id="ARBA00022523"/>
    </source>
</evidence>
<dbReference type="SMART" id="SM00835">
    <property type="entry name" value="Cupin_1"/>
    <property type="match status" value="1"/>
</dbReference>
<comment type="subcellular location">
    <subcellularLocation>
        <location evidence="1 11">Secreted</location>
        <location evidence="1 11">Extracellular space</location>
        <location evidence="1 11">Apoplast</location>
    </subcellularLocation>
</comment>
<evidence type="ECO:0000256" key="10">
    <source>
        <dbReference type="PIRSR" id="PIRSR601929-2"/>
    </source>
</evidence>
<feature type="binding site" evidence="9">
    <location>
        <position position="108"/>
    </location>
    <ligand>
        <name>oxalate</name>
        <dbReference type="ChEBI" id="CHEBI:30623"/>
    </ligand>
</feature>
<keyword evidence="4 11" id="KW-0964">Secreted</keyword>
<gene>
    <name evidence="13" type="ORF">KI387_028336</name>
</gene>
<dbReference type="GO" id="GO:0009506">
    <property type="term" value="C:plasmodesma"/>
    <property type="evidence" value="ECO:0007669"/>
    <property type="project" value="UniProtKB-ARBA"/>
</dbReference>